<organism evidence="1 2">
    <name type="scientific">Ajellomyces capsulatus</name>
    <name type="common">Darling's disease fungus</name>
    <name type="synonym">Histoplasma capsulatum</name>
    <dbReference type="NCBI Taxonomy" id="5037"/>
    <lineage>
        <taxon>Eukaryota</taxon>
        <taxon>Fungi</taxon>
        <taxon>Dikarya</taxon>
        <taxon>Ascomycota</taxon>
        <taxon>Pezizomycotina</taxon>
        <taxon>Eurotiomycetes</taxon>
        <taxon>Eurotiomycetidae</taxon>
        <taxon>Onygenales</taxon>
        <taxon>Ajellomycetaceae</taxon>
        <taxon>Histoplasma</taxon>
    </lineage>
</organism>
<evidence type="ECO:0000313" key="1">
    <source>
        <dbReference type="EMBL" id="QSS66181.1"/>
    </source>
</evidence>
<sequence length="168" mass="19147">MVVRWAVSLGSSAMVSMRERDRLELPSKIGEIQYILESTVLQQSDKQYSANDLSAIFNQKKGQWRELQVDLLSLGGLRGEKDPFIVECQVYNSLIKNKLGGVVGPCCHGWLKLDKAQKQYMERKFPQSLVWRLRAHTAEDPIHRLLLKYIDGCTIDKARVTTARAQSL</sequence>
<dbReference type="AlphaFoldDB" id="A0A8A1MJB5"/>
<evidence type="ECO:0000313" key="2">
    <source>
        <dbReference type="Proteomes" id="UP000663671"/>
    </source>
</evidence>
<reference evidence="1" key="1">
    <citation type="submission" date="2021-01" db="EMBL/GenBank/DDBJ databases">
        <title>Chromosome-level genome assembly of a human fungal pathogen reveals clustering of transcriptionally co-regulated genes.</title>
        <authorList>
            <person name="Voorhies M."/>
            <person name="Cohen S."/>
            <person name="Shea T.P."/>
            <person name="Petrus S."/>
            <person name="Munoz J.F."/>
            <person name="Poplawski S."/>
            <person name="Goldman W.E."/>
            <person name="Michael T."/>
            <person name="Cuomo C.A."/>
            <person name="Sil A."/>
            <person name="Beyhan S."/>
        </authorList>
    </citation>
    <scope>NUCLEOTIDE SEQUENCE</scope>
    <source>
        <strain evidence="1">WU24</strain>
    </source>
</reference>
<dbReference type="OrthoDB" id="4177680at2759"/>
<proteinExistence type="predicted"/>
<dbReference type="Proteomes" id="UP000663671">
    <property type="component" value="Chromosome 3"/>
</dbReference>
<name>A0A8A1MJB5_AJECA</name>
<dbReference type="EMBL" id="CP069115">
    <property type="protein sequence ID" value="QSS66181.1"/>
    <property type="molecule type" value="Genomic_DNA"/>
</dbReference>
<dbReference type="VEuPathDB" id="FungiDB:I7I51_07034"/>
<protein>
    <submittedName>
        <fullName evidence="1">Uncharacterized protein</fullName>
    </submittedName>
</protein>
<accession>A0A8A1MJB5</accession>
<gene>
    <name evidence="1" type="ORF">I7I51_07034</name>
</gene>